<evidence type="ECO:0000313" key="2">
    <source>
        <dbReference type="Proteomes" id="UP001219518"/>
    </source>
</evidence>
<keyword evidence="2" id="KW-1185">Reference proteome</keyword>
<proteinExistence type="predicted"/>
<name>A0AAE1H7S5_9NEOP</name>
<dbReference type="AlphaFoldDB" id="A0AAE1H7S5"/>
<gene>
    <name evidence="1" type="ORF">KUF71_025443</name>
</gene>
<reference evidence="1" key="2">
    <citation type="journal article" date="2023" name="BMC Genomics">
        <title>Pest status, molecular evolution, and epigenetic factors derived from the genome assembly of Frankliniella fusca, a thysanopteran phytovirus vector.</title>
        <authorList>
            <person name="Catto M.A."/>
            <person name="Labadie P.E."/>
            <person name="Jacobson A.L."/>
            <person name="Kennedy G.G."/>
            <person name="Srinivasan R."/>
            <person name="Hunt B.G."/>
        </authorList>
    </citation>
    <scope>NUCLEOTIDE SEQUENCE</scope>
    <source>
        <strain evidence="1">PL_HMW_Pooled</strain>
    </source>
</reference>
<comment type="caution">
    <text evidence="1">The sequence shown here is derived from an EMBL/GenBank/DDBJ whole genome shotgun (WGS) entry which is preliminary data.</text>
</comment>
<protein>
    <submittedName>
        <fullName evidence="1">Lactate utilization protein C</fullName>
    </submittedName>
</protein>
<sequence>MFKNDRTFNNARKIVLLFVCDDSLWRGGGTPEVPDTTGLSEFLSDEGPPWATSFWRPGLARLEEDAAPACGVGTLNSSAWSLGESTSTHVRGTSSIISRDSLCNNLQVADSIL</sequence>
<accession>A0AAE1H7S5</accession>
<dbReference type="Proteomes" id="UP001219518">
    <property type="component" value="Unassembled WGS sequence"/>
</dbReference>
<reference evidence="1" key="1">
    <citation type="submission" date="2021-07" db="EMBL/GenBank/DDBJ databases">
        <authorList>
            <person name="Catto M.A."/>
            <person name="Jacobson A."/>
            <person name="Kennedy G."/>
            <person name="Labadie P."/>
            <person name="Hunt B.G."/>
            <person name="Srinivasan R."/>
        </authorList>
    </citation>
    <scope>NUCLEOTIDE SEQUENCE</scope>
    <source>
        <strain evidence="1">PL_HMW_Pooled</strain>
        <tissue evidence="1">Head</tissue>
    </source>
</reference>
<evidence type="ECO:0000313" key="1">
    <source>
        <dbReference type="EMBL" id="KAK3916178.1"/>
    </source>
</evidence>
<dbReference type="EMBL" id="JAHWGI010000497">
    <property type="protein sequence ID" value="KAK3916178.1"/>
    <property type="molecule type" value="Genomic_DNA"/>
</dbReference>
<organism evidence="1 2">
    <name type="scientific">Frankliniella fusca</name>
    <dbReference type="NCBI Taxonomy" id="407009"/>
    <lineage>
        <taxon>Eukaryota</taxon>
        <taxon>Metazoa</taxon>
        <taxon>Ecdysozoa</taxon>
        <taxon>Arthropoda</taxon>
        <taxon>Hexapoda</taxon>
        <taxon>Insecta</taxon>
        <taxon>Pterygota</taxon>
        <taxon>Neoptera</taxon>
        <taxon>Paraneoptera</taxon>
        <taxon>Thysanoptera</taxon>
        <taxon>Terebrantia</taxon>
        <taxon>Thripoidea</taxon>
        <taxon>Thripidae</taxon>
        <taxon>Frankliniella</taxon>
    </lineage>
</organism>